<evidence type="ECO:0000256" key="1">
    <source>
        <dbReference type="SAM" id="MobiDB-lite"/>
    </source>
</evidence>
<evidence type="ECO:0000313" key="2">
    <source>
        <dbReference type="EMBL" id="GBL88763.1"/>
    </source>
</evidence>
<name>A0A4Y2B9N5_ARAVE</name>
<keyword evidence="3" id="KW-1185">Reference proteome</keyword>
<sequence>MKKTQETATTNTRRATLRGVKLDIHDQTSRLKWRDSTPHHSNFQPIHLGGSFTQAPCKSHYLSLRSPRGTAPTPPLAFKREPPPCFPEKASLSLPHGSIFGGSHFFESFAHPPPWSHFRFYGPTLQMDNERR</sequence>
<proteinExistence type="predicted"/>
<dbReference type="AlphaFoldDB" id="A0A4Y2B9N5"/>
<dbReference type="Proteomes" id="UP000499080">
    <property type="component" value="Unassembled WGS sequence"/>
</dbReference>
<dbReference type="EMBL" id="BGPR01000062">
    <property type="protein sequence ID" value="GBL88763.1"/>
    <property type="molecule type" value="Genomic_DNA"/>
</dbReference>
<gene>
    <name evidence="2" type="ORF">AVEN_158897_1</name>
</gene>
<accession>A0A4Y2B9N5</accession>
<reference evidence="2 3" key="1">
    <citation type="journal article" date="2019" name="Sci. Rep.">
        <title>Orb-weaving spider Araneus ventricosus genome elucidates the spidroin gene catalogue.</title>
        <authorList>
            <person name="Kono N."/>
            <person name="Nakamura H."/>
            <person name="Ohtoshi R."/>
            <person name="Moran D.A.P."/>
            <person name="Shinohara A."/>
            <person name="Yoshida Y."/>
            <person name="Fujiwara M."/>
            <person name="Mori M."/>
            <person name="Tomita M."/>
            <person name="Arakawa K."/>
        </authorList>
    </citation>
    <scope>NUCLEOTIDE SEQUENCE [LARGE SCALE GENOMIC DNA]</scope>
</reference>
<evidence type="ECO:0000313" key="3">
    <source>
        <dbReference type="Proteomes" id="UP000499080"/>
    </source>
</evidence>
<protein>
    <submittedName>
        <fullName evidence="2">Uncharacterized protein</fullName>
    </submittedName>
</protein>
<comment type="caution">
    <text evidence="2">The sequence shown here is derived from an EMBL/GenBank/DDBJ whole genome shotgun (WGS) entry which is preliminary data.</text>
</comment>
<organism evidence="2 3">
    <name type="scientific">Araneus ventricosus</name>
    <name type="common">Orbweaver spider</name>
    <name type="synonym">Epeira ventricosa</name>
    <dbReference type="NCBI Taxonomy" id="182803"/>
    <lineage>
        <taxon>Eukaryota</taxon>
        <taxon>Metazoa</taxon>
        <taxon>Ecdysozoa</taxon>
        <taxon>Arthropoda</taxon>
        <taxon>Chelicerata</taxon>
        <taxon>Arachnida</taxon>
        <taxon>Araneae</taxon>
        <taxon>Araneomorphae</taxon>
        <taxon>Entelegynae</taxon>
        <taxon>Araneoidea</taxon>
        <taxon>Araneidae</taxon>
        <taxon>Araneus</taxon>
    </lineage>
</organism>
<feature type="region of interest" description="Disordered" evidence="1">
    <location>
        <begin position="63"/>
        <end position="84"/>
    </location>
</feature>